<dbReference type="Proteomes" id="UP000215914">
    <property type="component" value="Unassembled WGS sequence"/>
</dbReference>
<evidence type="ECO:0000313" key="2">
    <source>
        <dbReference type="Proteomes" id="UP000215914"/>
    </source>
</evidence>
<comment type="caution">
    <text evidence="1">The sequence shown here is derived from an EMBL/GenBank/DDBJ whole genome shotgun (WGS) entry which is preliminary data.</text>
</comment>
<name>A0A9K3IJW1_HELAN</name>
<gene>
    <name evidence="1" type="ORF">HanXRQr2_Chr07g0284631</name>
</gene>
<proteinExistence type="predicted"/>
<dbReference type="AlphaFoldDB" id="A0A9K3IJW1"/>
<keyword evidence="2" id="KW-1185">Reference proteome</keyword>
<evidence type="ECO:0000313" key="1">
    <source>
        <dbReference type="EMBL" id="KAF5797770.1"/>
    </source>
</evidence>
<reference evidence="1" key="2">
    <citation type="submission" date="2020-06" db="EMBL/GenBank/DDBJ databases">
        <title>Helianthus annuus Genome sequencing and assembly Release 2.</title>
        <authorList>
            <person name="Gouzy J."/>
            <person name="Langlade N."/>
            <person name="Munos S."/>
        </authorList>
    </citation>
    <scope>NUCLEOTIDE SEQUENCE</scope>
    <source>
        <tissue evidence="1">Leaves</tissue>
    </source>
</reference>
<reference evidence="1" key="1">
    <citation type="journal article" date="2017" name="Nature">
        <title>The sunflower genome provides insights into oil metabolism, flowering and Asterid evolution.</title>
        <authorList>
            <person name="Badouin H."/>
            <person name="Gouzy J."/>
            <person name="Grassa C.J."/>
            <person name="Murat F."/>
            <person name="Staton S.E."/>
            <person name="Cottret L."/>
            <person name="Lelandais-Briere C."/>
            <person name="Owens G.L."/>
            <person name="Carrere S."/>
            <person name="Mayjonade B."/>
            <person name="Legrand L."/>
            <person name="Gill N."/>
            <person name="Kane N.C."/>
            <person name="Bowers J.E."/>
            <person name="Hubner S."/>
            <person name="Bellec A."/>
            <person name="Berard A."/>
            <person name="Berges H."/>
            <person name="Blanchet N."/>
            <person name="Boniface M.C."/>
            <person name="Brunel D."/>
            <person name="Catrice O."/>
            <person name="Chaidir N."/>
            <person name="Claudel C."/>
            <person name="Donnadieu C."/>
            <person name="Faraut T."/>
            <person name="Fievet G."/>
            <person name="Helmstetter N."/>
            <person name="King M."/>
            <person name="Knapp S.J."/>
            <person name="Lai Z."/>
            <person name="Le Paslier M.C."/>
            <person name="Lippi Y."/>
            <person name="Lorenzon L."/>
            <person name="Mandel J.R."/>
            <person name="Marage G."/>
            <person name="Marchand G."/>
            <person name="Marquand E."/>
            <person name="Bret-Mestries E."/>
            <person name="Morien E."/>
            <person name="Nambeesan S."/>
            <person name="Nguyen T."/>
            <person name="Pegot-Espagnet P."/>
            <person name="Pouilly N."/>
            <person name="Raftis F."/>
            <person name="Sallet E."/>
            <person name="Schiex T."/>
            <person name="Thomas J."/>
            <person name="Vandecasteele C."/>
            <person name="Vares D."/>
            <person name="Vear F."/>
            <person name="Vautrin S."/>
            <person name="Crespi M."/>
            <person name="Mangin B."/>
            <person name="Burke J.M."/>
            <person name="Salse J."/>
            <person name="Munos S."/>
            <person name="Vincourt P."/>
            <person name="Rieseberg L.H."/>
            <person name="Langlade N.B."/>
        </authorList>
    </citation>
    <scope>NUCLEOTIDE SEQUENCE</scope>
    <source>
        <tissue evidence="1">Leaves</tissue>
    </source>
</reference>
<protein>
    <submittedName>
        <fullName evidence="1">Uncharacterized protein</fullName>
    </submittedName>
</protein>
<organism evidence="1 2">
    <name type="scientific">Helianthus annuus</name>
    <name type="common">Common sunflower</name>
    <dbReference type="NCBI Taxonomy" id="4232"/>
    <lineage>
        <taxon>Eukaryota</taxon>
        <taxon>Viridiplantae</taxon>
        <taxon>Streptophyta</taxon>
        <taxon>Embryophyta</taxon>
        <taxon>Tracheophyta</taxon>
        <taxon>Spermatophyta</taxon>
        <taxon>Magnoliopsida</taxon>
        <taxon>eudicotyledons</taxon>
        <taxon>Gunneridae</taxon>
        <taxon>Pentapetalae</taxon>
        <taxon>asterids</taxon>
        <taxon>campanulids</taxon>
        <taxon>Asterales</taxon>
        <taxon>Asteraceae</taxon>
        <taxon>Asteroideae</taxon>
        <taxon>Heliantheae alliance</taxon>
        <taxon>Heliantheae</taxon>
        <taxon>Helianthus</taxon>
    </lineage>
</organism>
<dbReference type="EMBL" id="MNCJ02000322">
    <property type="protein sequence ID" value="KAF5797770.1"/>
    <property type="molecule type" value="Genomic_DNA"/>
</dbReference>
<dbReference type="Gramene" id="mRNA:HanXRQr2_Chr07g0284631">
    <property type="protein sequence ID" value="CDS:HanXRQr2_Chr07g0284631.1"/>
    <property type="gene ID" value="HanXRQr2_Chr07g0284631"/>
</dbReference>
<sequence>MEFLKGIQKSNEVRDREVKALSQHVGQLAEEVVIIKRNQDKLLSDFQENPAHNSSHTSVHIDEVSC</sequence>
<accession>A0A9K3IJW1</accession>